<reference evidence="7 8" key="1">
    <citation type="submission" date="2023-07" db="EMBL/GenBank/DDBJ databases">
        <title>Genomic Encyclopedia of Type Strains, Phase IV (KMG-IV): sequencing the most valuable type-strain genomes for metagenomic binning, comparative biology and taxonomic classification.</title>
        <authorList>
            <person name="Goeker M."/>
        </authorList>
    </citation>
    <scope>NUCLEOTIDE SEQUENCE [LARGE SCALE GENOMIC DNA]</scope>
    <source>
        <strain evidence="7 8">DSM 25924</strain>
    </source>
</reference>
<dbReference type="PANTHER" id="PTHR30474">
    <property type="entry name" value="CELL CYCLE PROTEIN"/>
    <property type="match status" value="1"/>
</dbReference>
<proteinExistence type="predicted"/>
<feature type="transmembrane region" description="Helical" evidence="6">
    <location>
        <begin position="362"/>
        <end position="384"/>
    </location>
</feature>
<protein>
    <submittedName>
        <fullName evidence="7">Rod shape determining protein RodA</fullName>
    </submittedName>
</protein>
<keyword evidence="4 6" id="KW-1133">Transmembrane helix</keyword>
<sequence length="392" mass="44240">METLRRNIRDMDFTVLGVLVLLAVYSCVAILAATYGKTDVGLPKHIIYRQILFEIIGWIAMTAITLYDYRSLRKNYWWIIGGAGFLLLVVFVMPRRNGAHSWIPLGPFSFQPSEVAKLAMIIGMAVFMADIDESEMPDYSFRRVWPLLIMFIVPFVLTFKEPALGQALVLLAIFVTMYCVFAKRWHFVMLIFFTIALVAGIGVVAVMYPQESTKLIENVLIKHHLLHSYQAYRIITWLNPQEYPLSYGYNIRISQIAVGSGQVFGEGLFNGIETRGNWIPNQWTDYIFTAIAEEFGFVGSSLLVLLFLILCYRLIRIAGTSQDSFGTYIVTGIVALIAFQVFENIGADMYLSPSTGITLPFISYGGSSLVIDYMGVGLALSVALRRKKLRFN</sequence>
<gene>
    <name evidence="7" type="ORF">J2S04_000435</name>
</gene>
<evidence type="ECO:0000256" key="3">
    <source>
        <dbReference type="ARBA" id="ARBA00022960"/>
    </source>
</evidence>
<evidence type="ECO:0000313" key="7">
    <source>
        <dbReference type="EMBL" id="MDP9727508.1"/>
    </source>
</evidence>
<dbReference type="PROSITE" id="PS51257">
    <property type="entry name" value="PROKAR_LIPOPROTEIN"/>
    <property type="match status" value="1"/>
</dbReference>
<evidence type="ECO:0000256" key="1">
    <source>
        <dbReference type="ARBA" id="ARBA00004141"/>
    </source>
</evidence>
<keyword evidence="5 6" id="KW-0472">Membrane</keyword>
<feature type="transmembrane region" description="Helical" evidence="6">
    <location>
        <begin position="12"/>
        <end position="35"/>
    </location>
</feature>
<feature type="transmembrane region" description="Helical" evidence="6">
    <location>
        <begin position="143"/>
        <end position="159"/>
    </location>
</feature>
<feature type="transmembrane region" description="Helical" evidence="6">
    <location>
        <begin position="165"/>
        <end position="181"/>
    </location>
</feature>
<feature type="transmembrane region" description="Helical" evidence="6">
    <location>
        <begin position="115"/>
        <end position="131"/>
    </location>
</feature>
<evidence type="ECO:0000313" key="8">
    <source>
        <dbReference type="Proteomes" id="UP001229209"/>
    </source>
</evidence>
<dbReference type="InterPro" id="IPR001182">
    <property type="entry name" value="FtsW/RodA"/>
</dbReference>
<comment type="subcellular location">
    <subcellularLocation>
        <location evidence="1">Membrane</location>
        <topology evidence="1">Multi-pass membrane protein</topology>
    </subcellularLocation>
</comment>
<keyword evidence="3" id="KW-0133">Cell shape</keyword>
<dbReference type="PANTHER" id="PTHR30474:SF1">
    <property type="entry name" value="PEPTIDOGLYCAN GLYCOSYLTRANSFERASE MRDB"/>
    <property type="match status" value="1"/>
</dbReference>
<feature type="transmembrane region" description="Helical" evidence="6">
    <location>
        <begin position="47"/>
        <end position="69"/>
    </location>
</feature>
<feature type="transmembrane region" description="Helical" evidence="6">
    <location>
        <begin position="76"/>
        <end position="95"/>
    </location>
</feature>
<accession>A0ABT9LTB5</accession>
<name>A0ABT9LTB5_9BACL</name>
<organism evidence="7 8">
    <name type="scientific">Alicyclobacillus tolerans</name>
    <dbReference type="NCBI Taxonomy" id="90970"/>
    <lineage>
        <taxon>Bacteria</taxon>
        <taxon>Bacillati</taxon>
        <taxon>Bacillota</taxon>
        <taxon>Bacilli</taxon>
        <taxon>Bacillales</taxon>
        <taxon>Alicyclobacillaceae</taxon>
        <taxon>Alicyclobacillus</taxon>
    </lineage>
</organism>
<evidence type="ECO:0000256" key="5">
    <source>
        <dbReference type="ARBA" id="ARBA00023136"/>
    </source>
</evidence>
<keyword evidence="2 6" id="KW-0812">Transmembrane</keyword>
<dbReference type="RefSeq" id="WP_306953023.1">
    <property type="nucleotide sequence ID" value="NZ_JAURUO010000002.1"/>
</dbReference>
<keyword evidence="8" id="KW-1185">Reference proteome</keyword>
<feature type="transmembrane region" description="Helical" evidence="6">
    <location>
        <begin position="324"/>
        <end position="342"/>
    </location>
</feature>
<comment type="caution">
    <text evidence="7">The sequence shown here is derived from an EMBL/GenBank/DDBJ whole genome shotgun (WGS) entry which is preliminary data.</text>
</comment>
<evidence type="ECO:0000256" key="2">
    <source>
        <dbReference type="ARBA" id="ARBA00022692"/>
    </source>
</evidence>
<feature type="transmembrane region" description="Helical" evidence="6">
    <location>
        <begin position="286"/>
        <end position="312"/>
    </location>
</feature>
<evidence type="ECO:0000256" key="6">
    <source>
        <dbReference type="SAM" id="Phobius"/>
    </source>
</evidence>
<feature type="transmembrane region" description="Helical" evidence="6">
    <location>
        <begin position="188"/>
        <end position="208"/>
    </location>
</feature>
<dbReference type="Pfam" id="PF01098">
    <property type="entry name" value="FTSW_RODA_SPOVE"/>
    <property type="match status" value="1"/>
</dbReference>
<dbReference type="EMBL" id="JAURUO010000002">
    <property type="protein sequence ID" value="MDP9727508.1"/>
    <property type="molecule type" value="Genomic_DNA"/>
</dbReference>
<evidence type="ECO:0000256" key="4">
    <source>
        <dbReference type="ARBA" id="ARBA00022989"/>
    </source>
</evidence>
<dbReference type="Proteomes" id="UP001229209">
    <property type="component" value="Unassembled WGS sequence"/>
</dbReference>